<evidence type="ECO:0000313" key="3">
    <source>
        <dbReference type="Proteomes" id="UP000421283"/>
    </source>
</evidence>
<dbReference type="InterPro" id="IPR036390">
    <property type="entry name" value="WH_DNA-bd_sf"/>
</dbReference>
<dbReference type="EMBL" id="VZAP01000108">
    <property type="protein sequence ID" value="MQO92658.1"/>
    <property type="molecule type" value="Genomic_DNA"/>
</dbReference>
<dbReference type="RefSeq" id="WP_153138540.1">
    <property type="nucleotide sequence ID" value="NZ_VZAP01000108.1"/>
</dbReference>
<protein>
    <submittedName>
        <fullName evidence="2">ROK family transcriptional regulator</fullName>
    </submittedName>
</protein>
<gene>
    <name evidence="2" type="ORF">F7D31_08300</name>
</gene>
<dbReference type="InterPro" id="IPR036388">
    <property type="entry name" value="WH-like_DNA-bd_sf"/>
</dbReference>
<dbReference type="InterPro" id="IPR000600">
    <property type="entry name" value="ROK"/>
</dbReference>
<comment type="caution">
    <text evidence="2">The sequence shown here is derived from an EMBL/GenBank/DDBJ whole genome shotgun (WGS) entry which is preliminary data.</text>
</comment>
<dbReference type="PANTHER" id="PTHR18964:SF149">
    <property type="entry name" value="BIFUNCTIONAL UDP-N-ACETYLGLUCOSAMINE 2-EPIMERASE_N-ACETYLMANNOSAMINE KINASE"/>
    <property type="match status" value="1"/>
</dbReference>
<dbReference type="AlphaFoldDB" id="A0AA90VNK5"/>
<dbReference type="Gene3D" id="1.10.10.10">
    <property type="entry name" value="Winged helix-like DNA-binding domain superfamily/Winged helix DNA-binding domain"/>
    <property type="match status" value="1"/>
</dbReference>
<sequence length="398" mass="43888">MIQDSINNVKFTSSKAALLNSFIENGEQTIAELSEYLEVSVPYTTKILKELVDEGLVGVTGKKENYAKRAPKIYGLIATSGYFLGIDAGKQSYTLGICDFCGNIVTKPERMDIEYENSPEYLARLLEFTNDHINRSGIERKMIKMGCMSIGGRVNPITGSAFSFLTFLDKPLAEELTEKMGFPFCIDNDTRCMTYGEFLKGVCKGLKDVIFVNVSWGIGIGIIFDGRLYLGRSGFSGEIGHMHIYNNGIICHCGKTGCMETETSGSAIVRKLRQALKEGATSVLSKKITDENQEITLQDFLDAIRKEDVLCIDILQKVAEELGTNLAGIINTFNPEMLVIGGDLSVTGDYLIQPISMDIKKYSLNLVNKDSRIVLSTLREKAGLTGACLMARNRFLNG</sequence>
<dbReference type="PANTHER" id="PTHR18964">
    <property type="entry name" value="ROK (REPRESSOR, ORF, KINASE) FAMILY"/>
    <property type="match status" value="1"/>
</dbReference>
<dbReference type="Proteomes" id="UP000421283">
    <property type="component" value="Unassembled WGS sequence"/>
</dbReference>
<evidence type="ECO:0000313" key="2">
    <source>
        <dbReference type="EMBL" id="MQO92658.1"/>
    </source>
</evidence>
<reference evidence="3" key="1">
    <citation type="submission" date="2019-09" db="EMBL/GenBank/DDBJ databases">
        <title>Distinct polysaccharide growth profiles of human intestinal Prevotella copri isolates.</title>
        <authorList>
            <person name="Fehlner-Peach H."/>
            <person name="Magnabosco C."/>
            <person name="Raghavan V."/>
            <person name="Scher J.U."/>
            <person name="Tett A."/>
            <person name="Cox L.M."/>
            <person name="Gottsegen C."/>
            <person name="Watters A."/>
            <person name="Wiltshire- Gordon J.D."/>
            <person name="Segata N."/>
            <person name="Bonneau R."/>
            <person name="Littman D.R."/>
        </authorList>
    </citation>
    <scope>NUCLEOTIDE SEQUENCE [LARGE SCALE GENOMIC DNA]</scope>
    <source>
        <strain evidence="3">iAU3127</strain>
    </source>
</reference>
<comment type="similarity">
    <text evidence="1">Belongs to the ROK (NagC/XylR) family.</text>
</comment>
<organism evidence="2 3">
    <name type="scientific">Segatella copri</name>
    <dbReference type="NCBI Taxonomy" id="165179"/>
    <lineage>
        <taxon>Bacteria</taxon>
        <taxon>Pseudomonadati</taxon>
        <taxon>Bacteroidota</taxon>
        <taxon>Bacteroidia</taxon>
        <taxon>Bacteroidales</taxon>
        <taxon>Prevotellaceae</taxon>
        <taxon>Segatella</taxon>
    </lineage>
</organism>
<dbReference type="PROSITE" id="PS01125">
    <property type="entry name" value="ROK"/>
    <property type="match status" value="1"/>
</dbReference>
<dbReference type="InterPro" id="IPR011991">
    <property type="entry name" value="ArsR-like_HTH"/>
</dbReference>
<dbReference type="Gene3D" id="3.30.420.40">
    <property type="match status" value="2"/>
</dbReference>
<proteinExistence type="inferred from homology"/>
<dbReference type="SUPFAM" id="SSF53067">
    <property type="entry name" value="Actin-like ATPase domain"/>
    <property type="match status" value="1"/>
</dbReference>
<dbReference type="SUPFAM" id="SSF46785">
    <property type="entry name" value="Winged helix' DNA-binding domain"/>
    <property type="match status" value="1"/>
</dbReference>
<dbReference type="Pfam" id="PF00480">
    <property type="entry name" value="ROK"/>
    <property type="match status" value="1"/>
</dbReference>
<dbReference type="GO" id="GO:0006355">
    <property type="term" value="P:regulation of DNA-templated transcription"/>
    <property type="evidence" value="ECO:0007669"/>
    <property type="project" value="UniProtKB-ARBA"/>
</dbReference>
<name>A0AA90VNK5_9BACT</name>
<accession>A0AA90VNK5</accession>
<dbReference type="InterPro" id="IPR049874">
    <property type="entry name" value="ROK_cs"/>
</dbReference>
<dbReference type="InterPro" id="IPR043129">
    <property type="entry name" value="ATPase_NBD"/>
</dbReference>
<dbReference type="CDD" id="cd00090">
    <property type="entry name" value="HTH_ARSR"/>
    <property type="match status" value="1"/>
</dbReference>
<evidence type="ECO:0000256" key="1">
    <source>
        <dbReference type="ARBA" id="ARBA00006479"/>
    </source>
</evidence>